<comment type="function">
    <text evidence="1">Involved in the catabolism of quinolinic acid (QA).</text>
</comment>
<evidence type="ECO:0000256" key="2">
    <source>
        <dbReference type="ARBA" id="ARBA00004893"/>
    </source>
</evidence>
<feature type="domain" description="Quinolinate phosphoribosyl transferase C-terminal" evidence="13">
    <location>
        <begin position="109"/>
        <end position="273"/>
    </location>
</feature>
<evidence type="ECO:0000256" key="9">
    <source>
        <dbReference type="ARBA" id="ARBA00033102"/>
    </source>
</evidence>
<evidence type="ECO:0000259" key="14">
    <source>
        <dbReference type="Pfam" id="PF02749"/>
    </source>
</evidence>
<evidence type="ECO:0000256" key="3">
    <source>
        <dbReference type="ARBA" id="ARBA00009400"/>
    </source>
</evidence>
<dbReference type="PIRSF" id="PIRSF006250">
    <property type="entry name" value="NadC_ModD"/>
    <property type="match status" value="1"/>
</dbReference>
<dbReference type="SUPFAM" id="SSF51690">
    <property type="entry name" value="Nicotinate/Quinolinate PRTase C-terminal domain-like"/>
    <property type="match status" value="1"/>
</dbReference>
<comment type="subunit">
    <text evidence="4">Hexamer formed by 3 homodimers.</text>
</comment>
<comment type="catalytic activity">
    <reaction evidence="10">
        <text>nicotinate beta-D-ribonucleotide + CO2 + diphosphate = quinolinate + 5-phospho-alpha-D-ribose 1-diphosphate + 2 H(+)</text>
        <dbReference type="Rhea" id="RHEA:12733"/>
        <dbReference type="ChEBI" id="CHEBI:15378"/>
        <dbReference type="ChEBI" id="CHEBI:16526"/>
        <dbReference type="ChEBI" id="CHEBI:29959"/>
        <dbReference type="ChEBI" id="CHEBI:33019"/>
        <dbReference type="ChEBI" id="CHEBI:57502"/>
        <dbReference type="ChEBI" id="CHEBI:58017"/>
        <dbReference type="EC" id="2.4.2.19"/>
    </reaction>
</comment>
<dbReference type="RefSeq" id="WP_069365934.1">
    <property type="nucleotide sequence ID" value="NZ_CP012502.1"/>
</dbReference>
<dbReference type="PANTHER" id="PTHR32179">
    <property type="entry name" value="NICOTINATE-NUCLEOTIDE PYROPHOSPHORYLASE [CARBOXYLATING]"/>
    <property type="match status" value="1"/>
</dbReference>
<dbReference type="OrthoDB" id="9782546at2"/>
<dbReference type="SUPFAM" id="SSF54675">
    <property type="entry name" value="Nicotinate/Quinolinate PRTase N-terminal domain-like"/>
    <property type="match status" value="1"/>
</dbReference>
<dbReference type="InterPro" id="IPR022412">
    <property type="entry name" value="Quinolinate_PRibosylTrfase_N"/>
</dbReference>
<dbReference type="InterPro" id="IPR037128">
    <property type="entry name" value="Quinolinate_PRibosylTase_N_sf"/>
</dbReference>
<dbReference type="PANTHER" id="PTHR32179:SF3">
    <property type="entry name" value="NICOTINATE-NUCLEOTIDE PYROPHOSPHORYLASE [CARBOXYLATING]"/>
    <property type="match status" value="1"/>
</dbReference>
<keyword evidence="7 12" id="KW-0328">Glycosyltransferase</keyword>
<dbReference type="NCBIfam" id="TIGR00078">
    <property type="entry name" value="nadC"/>
    <property type="match status" value="1"/>
</dbReference>
<dbReference type="CDD" id="cd01572">
    <property type="entry name" value="QPRTase"/>
    <property type="match status" value="1"/>
</dbReference>
<dbReference type="GO" id="GO:0004514">
    <property type="term" value="F:nicotinate-nucleotide diphosphorylase (carboxylating) activity"/>
    <property type="evidence" value="ECO:0007669"/>
    <property type="project" value="UniProtKB-EC"/>
</dbReference>
<evidence type="ECO:0000259" key="13">
    <source>
        <dbReference type="Pfam" id="PF01729"/>
    </source>
</evidence>
<dbReference type="AlphaFoldDB" id="A0A1D7QYC9"/>
<dbReference type="Gene3D" id="3.90.1170.20">
    <property type="entry name" value="Quinolinate phosphoribosyl transferase, N-terminal domain"/>
    <property type="match status" value="1"/>
</dbReference>
<dbReference type="FunFam" id="3.90.1170.20:FF:000001">
    <property type="entry name" value="Nicotinate-nucleotide diphosphorylase (Carboxylating)"/>
    <property type="match status" value="1"/>
</dbReference>
<dbReference type="InterPro" id="IPR036068">
    <property type="entry name" value="Nicotinate_pribotase-like_C"/>
</dbReference>
<comment type="pathway">
    <text evidence="2">Cofactor biosynthesis; NAD(+) biosynthesis; nicotinate D-ribonucleotide from quinolinate: step 1/1.</text>
</comment>
<dbReference type="UniPathway" id="UPA00253">
    <property type="reaction ID" value="UER00331"/>
</dbReference>
<dbReference type="EC" id="2.4.2.19" evidence="5"/>
<dbReference type="InterPro" id="IPR027277">
    <property type="entry name" value="NadC/ModD"/>
</dbReference>
<dbReference type="EMBL" id="CP012502">
    <property type="protein sequence ID" value="AOM84013.1"/>
    <property type="molecule type" value="Genomic_DNA"/>
</dbReference>
<gene>
    <name evidence="15" type="primary">nadC</name>
    <name evidence="15" type="ORF">BBEV_2675</name>
</gene>
<evidence type="ECO:0000256" key="11">
    <source>
        <dbReference type="ARBA" id="ARBA00069173"/>
    </source>
</evidence>
<reference evidence="15 16" key="1">
    <citation type="submission" date="2015-08" db="EMBL/GenBank/DDBJ databases">
        <title>The complete genome sequence of Bacillus beveridgei MLTeJB.</title>
        <authorList>
            <person name="Hanson T.E."/>
            <person name="Mesa C."/>
            <person name="Basesman S.M."/>
            <person name="Oremland R.S."/>
        </authorList>
    </citation>
    <scope>NUCLEOTIDE SEQUENCE [LARGE SCALE GENOMIC DNA]</scope>
    <source>
        <strain evidence="15 16">MLTeJB</strain>
    </source>
</reference>
<evidence type="ECO:0000256" key="10">
    <source>
        <dbReference type="ARBA" id="ARBA00047445"/>
    </source>
</evidence>
<dbReference type="Gene3D" id="3.20.20.70">
    <property type="entry name" value="Aldolase class I"/>
    <property type="match status" value="1"/>
</dbReference>
<dbReference type="InterPro" id="IPR013785">
    <property type="entry name" value="Aldolase_TIM"/>
</dbReference>
<protein>
    <recommendedName>
        <fullName evidence="11">Probable nicotinate-nucleotide pyrophosphorylase [carboxylating]</fullName>
        <ecNumber evidence="5">2.4.2.19</ecNumber>
    </recommendedName>
    <alternativeName>
        <fullName evidence="9">Quinolinate phosphoribosyltransferase [decarboxylating]</fullName>
    </alternativeName>
</protein>
<feature type="domain" description="Quinolinate phosphoribosyl transferase N-terminal" evidence="14">
    <location>
        <begin position="22"/>
        <end position="107"/>
    </location>
</feature>
<keyword evidence="8 12" id="KW-0808">Transferase</keyword>
<dbReference type="InterPro" id="IPR004393">
    <property type="entry name" value="NadC"/>
</dbReference>
<dbReference type="PATRIC" id="fig|632773.3.peg.2814"/>
<keyword evidence="6" id="KW-0662">Pyridine nucleotide biosynthesis</keyword>
<evidence type="ECO:0000256" key="7">
    <source>
        <dbReference type="ARBA" id="ARBA00022676"/>
    </source>
</evidence>
<proteinExistence type="inferred from homology"/>
<evidence type="ECO:0000256" key="12">
    <source>
        <dbReference type="PIRNR" id="PIRNR006250"/>
    </source>
</evidence>
<dbReference type="GO" id="GO:0005737">
    <property type="term" value="C:cytoplasm"/>
    <property type="evidence" value="ECO:0007669"/>
    <property type="project" value="TreeGrafter"/>
</dbReference>
<organism evidence="15 16">
    <name type="scientific">Salisediminibacterium beveridgei</name>
    <dbReference type="NCBI Taxonomy" id="632773"/>
    <lineage>
        <taxon>Bacteria</taxon>
        <taxon>Bacillati</taxon>
        <taxon>Bacillota</taxon>
        <taxon>Bacilli</taxon>
        <taxon>Bacillales</taxon>
        <taxon>Bacillaceae</taxon>
        <taxon>Salisediminibacterium</taxon>
    </lineage>
</organism>
<dbReference type="Pfam" id="PF02749">
    <property type="entry name" value="QRPTase_N"/>
    <property type="match status" value="1"/>
</dbReference>
<dbReference type="GO" id="GO:0009435">
    <property type="term" value="P:NAD+ biosynthetic process"/>
    <property type="evidence" value="ECO:0007669"/>
    <property type="project" value="UniProtKB-UniPathway"/>
</dbReference>
<evidence type="ECO:0000256" key="1">
    <source>
        <dbReference type="ARBA" id="ARBA00003237"/>
    </source>
</evidence>
<dbReference type="GO" id="GO:0034213">
    <property type="term" value="P:quinolinate catabolic process"/>
    <property type="evidence" value="ECO:0007669"/>
    <property type="project" value="TreeGrafter"/>
</dbReference>
<sequence>MNPLLLEEQLRQFYTEDLGFGDVTTRAIFKETDLANGSVYSKANGVFCGTAVVRACYRLFDPAIHPVFYKHDGDTIRPGEEIFRTEGHISDLLAAERVMLNILQHLSGIATRTRRMVRILEGTGVEIADTRKTTPGLRMLEKYAVKTGGGNNHRLRLDDAAMIKDTHVAAAGSITRAVEFVKQATGHMTRIEVEVESFAQFLEAIHANADVIMIDNTPPDIAKSWLQSKPENITIEYSGNVTEDTLSAIAKSGVDVISAGCLTHTVTPVDMSFTLQEQKEDV</sequence>
<keyword evidence="16" id="KW-1185">Reference proteome</keyword>
<accession>A0A1D7QYC9</accession>
<comment type="similarity">
    <text evidence="3 12">Belongs to the NadC/ModD family.</text>
</comment>
<evidence type="ECO:0000256" key="4">
    <source>
        <dbReference type="ARBA" id="ARBA00011218"/>
    </source>
</evidence>
<evidence type="ECO:0000256" key="5">
    <source>
        <dbReference type="ARBA" id="ARBA00011944"/>
    </source>
</evidence>
<evidence type="ECO:0000313" key="15">
    <source>
        <dbReference type="EMBL" id="AOM84013.1"/>
    </source>
</evidence>
<evidence type="ECO:0000256" key="8">
    <source>
        <dbReference type="ARBA" id="ARBA00022679"/>
    </source>
</evidence>
<dbReference type="FunFam" id="3.20.20.70:FF:000030">
    <property type="entry name" value="Nicotinate-nucleotide pyrophosphorylase, carboxylating"/>
    <property type="match status" value="1"/>
</dbReference>
<dbReference type="STRING" id="632773.BBEV_2675"/>
<evidence type="ECO:0000313" key="16">
    <source>
        <dbReference type="Proteomes" id="UP000094463"/>
    </source>
</evidence>
<dbReference type="KEGG" id="bbev:BBEV_2675"/>
<dbReference type="Proteomes" id="UP000094463">
    <property type="component" value="Chromosome"/>
</dbReference>
<name>A0A1D7QYC9_9BACI</name>
<evidence type="ECO:0000256" key="6">
    <source>
        <dbReference type="ARBA" id="ARBA00022642"/>
    </source>
</evidence>
<dbReference type="InterPro" id="IPR002638">
    <property type="entry name" value="Quinolinate_PRibosylTrfase_C"/>
</dbReference>
<dbReference type="Pfam" id="PF01729">
    <property type="entry name" value="QRPTase_C"/>
    <property type="match status" value="1"/>
</dbReference>